<feature type="domain" description="OmpR/PhoB-type" evidence="6">
    <location>
        <begin position="1"/>
        <end position="98"/>
    </location>
</feature>
<dbReference type="Gene3D" id="1.10.10.10">
    <property type="entry name" value="Winged helix-like DNA-binding domain superfamily/Winged helix DNA-binding domain"/>
    <property type="match status" value="1"/>
</dbReference>
<dbReference type="CDD" id="cd15831">
    <property type="entry name" value="BTAD"/>
    <property type="match status" value="1"/>
</dbReference>
<protein>
    <submittedName>
        <fullName evidence="7">BTAD domain-containing putative transcriptional regulator</fullName>
    </submittedName>
</protein>
<dbReference type="Pfam" id="PF13191">
    <property type="entry name" value="AAA_16"/>
    <property type="match status" value="1"/>
</dbReference>
<dbReference type="SUPFAM" id="SSF52540">
    <property type="entry name" value="P-loop containing nucleoside triphosphate hydrolases"/>
    <property type="match status" value="1"/>
</dbReference>
<evidence type="ECO:0000313" key="8">
    <source>
        <dbReference type="Proteomes" id="UP001500665"/>
    </source>
</evidence>
<keyword evidence="4" id="KW-0804">Transcription</keyword>
<dbReference type="SUPFAM" id="SSF48452">
    <property type="entry name" value="TPR-like"/>
    <property type="match status" value="2"/>
</dbReference>
<dbReference type="InterPro" id="IPR016032">
    <property type="entry name" value="Sig_transdc_resp-reg_C-effctor"/>
</dbReference>
<dbReference type="RefSeq" id="WP_344243176.1">
    <property type="nucleotide sequence ID" value="NZ_BAAAHH010000021.1"/>
</dbReference>
<dbReference type="InterPro" id="IPR001867">
    <property type="entry name" value="OmpR/PhoB-type_DNA-bd"/>
</dbReference>
<dbReference type="PANTHER" id="PTHR35807:SF1">
    <property type="entry name" value="TRANSCRIPTIONAL REGULATOR REDD"/>
    <property type="match status" value="1"/>
</dbReference>
<dbReference type="Gene3D" id="1.25.40.10">
    <property type="entry name" value="Tetratricopeptide repeat domain"/>
    <property type="match status" value="2"/>
</dbReference>
<evidence type="ECO:0000259" key="6">
    <source>
        <dbReference type="PROSITE" id="PS51755"/>
    </source>
</evidence>
<dbReference type="Pfam" id="PF00486">
    <property type="entry name" value="Trans_reg_C"/>
    <property type="match status" value="1"/>
</dbReference>
<dbReference type="Pfam" id="PF03704">
    <property type="entry name" value="BTAD"/>
    <property type="match status" value="1"/>
</dbReference>
<dbReference type="Gene3D" id="3.40.50.300">
    <property type="entry name" value="P-loop containing nucleotide triphosphate hydrolases"/>
    <property type="match status" value="1"/>
</dbReference>
<dbReference type="InterPro" id="IPR036388">
    <property type="entry name" value="WH-like_DNA-bd_sf"/>
</dbReference>
<dbReference type="InterPro" id="IPR005158">
    <property type="entry name" value="BTAD"/>
</dbReference>
<evidence type="ECO:0000313" key="7">
    <source>
        <dbReference type="EMBL" id="GAA0958847.1"/>
    </source>
</evidence>
<organism evidence="7 8">
    <name type="scientific">Actinocorallia libanotica</name>
    <dbReference type="NCBI Taxonomy" id="46162"/>
    <lineage>
        <taxon>Bacteria</taxon>
        <taxon>Bacillati</taxon>
        <taxon>Actinomycetota</taxon>
        <taxon>Actinomycetes</taxon>
        <taxon>Streptosporangiales</taxon>
        <taxon>Thermomonosporaceae</taxon>
        <taxon>Actinocorallia</taxon>
    </lineage>
</organism>
<comment type="similarity">
    <text evidence="1">Belongs to the AfsR/DnrI/RedD regulatory family.</text>
</comment>
<proteinExistence type="inferred from homology"/>
<dbReference type="InterPro" id="IPR041664">
    <property type="entry name" value="AAA_16"/>
</dbReference>
<keyword evidence="8" id="KW-1185">Reference proteome</keyword>
<dbReference type="PANTHER" id="PTHR35807">
    <property type="entry name" value="TRANSCRIPTIONAL REGULATOR REDD-RELATED"/>
    <property type="match status" value="1"/>
</dbReference>
<dbReference type="InterPro" id="IPR011990">
    <property type="entry name" value="TPR-like_helical_dom_sf"/>
</dbReference>
<comment type="caution">
    <text evidence="7">The sequence shown here is derived from an EMBL/GenBank/DDBJ whole genome shotgun (WGS) entry which is preliminary data.</text>
</comment>
<accession>A0ABP4C3D7</accession>
<evidence type="ECO:0000256" key="5">
    <source>
        <dbReference type="PROSITE-ProRule" id="PRU01091"/>
    </source>
</evidence>
<keyword evidence="3 5" id="KW-0238">DNA-binding</keyword>
<evidence type="ECO:0000256" key="2">
    <source>
        <dbReference type="ARBA" id="ARBA00023015"/>
    </source>
</evidence>
<dbReference type="InterPro" id="IPR027417">
    <property type="entry name" value="P-loop_NTPase"/>
</dbReference>
<gene>
    <name evidence="7" type="ORF">GCM10009550_47970</name>
</gene>
<dbReference type="SUPFAM" id="SSF46894">
    <property type="entry name" value="C-terminal effector domain of the bipartite response regulators"/>
    <property type="match status" value="1"/>
</dbReference>
<dbReference type="Pfam" id="PF13424">
    <property type="entry name" value="TPR_12"/>
    <property type="match status" value="1"/>
</dbReference>
<dbReference type="InterPro" id="IPR051677">
    <property type="entry name" value="AfsR-DnrI-RedD_regulator"/>
</dbReference>
<dbReference type="EMBL" id="BAAAHH010000021">
    <property type="protein sequence ID" value="GAA0958847.1"/>
    <property type="molecule type" value="Genomic_DNA"/>
</dbReference>
<reference evidence="8" key="1">
    <citation type="journal article" date="2019" name="Int. J. Syst. Evol. Microbiol.">
        <title>The Global Catalogue of Microorganisms (GCM) 10K type strain sequencing project: providing services to taxonomists for standard genome sequencing and annotation.</title>
        <authorList>
            <consortium name="The Broad Institute Genomics Platform"/>
            <consortium name="The Broad Institute Genome Sequencing Center for Infectious Disease"/>
            <person name="Wu L."/>
            <person name="Ma J."/>
        </authorList>
    </citation>
    <scope>NUCLEOTIDE SEQUENCE [LARGE SCALE GENOMIC DNA]</scope>
    <source>
        <strain evidence="8">JCM 10696</strain>
    </source>
</reference>
<evidence type="ECO:0000256" key="1">
    <source>
        <dbReference type="ARBA" id="ARBA00005820"/>
    </source>
</evidence>
<dbReference type="PROSITE" id="PS51755">
    <property type="entry name" value="OMPR_PHOB"/>
    <property type="match status" value="1"/>
</dbReference>
<name>A0ABP4C3D7_9ACTN</name>
<dbReference type="SMART" id="SM01043">
    <property type="entry name" value="BTAD"/>
    <property type="match status" value="1"/>
</dbReference>
<dbReference type="SMART" id="SM00862">
    <property type="entry name" value="Trans_reg_C"/>
    <property type="match status" value="1"/>
</dbReference>
<keyword evidence="2" id="KW-0805">Transcription regulation</keyword>
<evidence type="ECO:0000256" key="3">
    <source>
        <dbReference type="ARBA" id="ARBA00023125"/>
    </source>
</evidence>
<dbReference type="Proteomes" id="UP001500665">
    <property type="component" value="Unassembled WGS sequence"/>
</dbReference>
<sequence length="1068" mass="114206">MVRIRVFGAFEAEVSGARVALGGPRQRAVLALLVAARGRVVSVDRMIEDLWSGEPPAQAVTSLQAYISNLRRLLEPERPPRAPARVLVSAAPGYALRLPDDAVDAWHFDALVRDPERLADGLALWRGPAFAEFADEPWAQAETGRLDELRLAAREQHVAALLRAGDATGAVPEAELLTGDEPLREEGWRLLALALWNSGRQADALAALRRARTTLADELGLDPGPALTDLETAILQQRTDDLGHPAPPSLPVPAPVPDRELFLGRDDELAALAELAGKGGGPRVALVTGEAGLGKTALLTRLAGSLEQSGWLVTTGRCPESESAPPAWAWTEALTALARHVPAPEEVAPLLRDASTAGPRDTTAGRFRLHRAVWDWLNDAARRRPLAVMLDDLHWADAETLTLLSALSGDAPLLLVAAFRADETGARLTGALAVLARRSPLRLPLRGLPEPAVARLIAAECDTGVDAATVAALAERTGGNPFYVRESARLLSSEGALVATSEVPEGVRDVLRRRLARLPEPAVAVLRLAALAGREADADTLVMAADTDENGVLDALDAGLVAGLLTERAPGRIRFTHALVRDTMIADLSALRRTRMHARLGAALERLTPDDAPALAYHFHRAASAATAAKAVAYAVRAADLAENRYAHETAVELLTQALESFERLPDRDDAARVDLLGRLLRAQARAGAVQDARATRRRAVDLAEAAGRDDLLLAAFTAWTEPAPWQLRPYGIVDHHLVGLLSRLLERDGLAPDVRCRLLDAYAAELSGLGDAGARAAAQEAVEIARSLGDPKLRVLTLFTLCREHDPREAGRQVERARELRELGAEHDIPAASWSGTFNLAGVAAQQGRPDQARALLSEAAELARRYRMPEATAVCENARASFAHAEGRLDDAERHYAVATEAMAEQGSLHTAGFSMLAHATLAVSRGTLADFAAAITNVPPEFLPSVADVFAAANAAAGRLDEARRLHDSAARIQPDYFFTLFCTFRAMTVIALGDEQEAAALYEALLPYRDGPPAGLESLSVALQPPARTLGELARLLGRDPAPHFQRAAEIAALWNAPQGESAP</sequence>
<evidence type="ECO:0000256" key="4">
    <source>
        <dbReference type="ARBA" id="ARBA00023163"/>
    </source>
</evidence>
<feature type="DNA-binding region" description="OmpR/PhoB-type" evidence="5">
    <location>
        <begin position="1"/>
        <end position="98"/>
    </location>
</feature>